<dbReference type="InterPro" id="IPR027417">
    <property type="entry name" value="P-loop_NTPase"/>
</dbReference>
<dbReference type="RefSeq" id="XP_014570504.1">
    <property type="nucleotide sequence ID" value="XM_014715018.1"/>
</dbReference>
<dbReference type="GO" id="GO:0006515">
    <property type="term" value="P:protein quality control for misfolded or incompletely synthesized proteins"/>
    <property type="evidence" value="ECO:0007669"/>
    <property type="project" value="TreeGrafter"/>
</dbReference>
<dbReference type="HOGENOM" id="CLU_008681_1_1_1"/>
<reference evidence="4 5" key="1">
    <citation type="journal article" date="2011" name="J. Gen. Appl. Microbiol.">
        <title>Draft genome sequencing of the enigmatic basidiomycete Mixia osmundae.</title>
        <authorList>
            <person name="Nishida H."/>
            <person name="Nagatsuka Y."/>
            <person name="Sugiyama J."/>
        </authorList>
    </citation>
    <scope>NUCLEOTIDE SEQUENCE [LARGE SCALE GENOMIC DNA]</scope>
    <source>
        <strain evidence="5">CBS 9802 / IAM 14324 / JCM 22182 / KY 12970</strain>
    </source>
</reference>
<accession>G7E4L5</accession>
<dbReference type="EMBL" id="BABT02000139">
    <property type="protein sequence ID" value="GAA97775.1"/>
    <property type="molecule type" value="Genomic_DNA"/>
</dbReference>
<comment type="similarity">
    <text evidence="1">Belongs to the AFG1 ATPase family.</text>
</comment>
<dbReference type="AlphaFoldDB" id="G7E4L5"/>
<sequence>MSLKSTIRSTARLAVLSADATAVTFSPVASCSYAPVVPPIICKGLPSRSQGWAPRRHLHAVPTVRAAAKGAQHDNTDAERGPMATYDARVAAGLLRDDEHQRSIIATYLEPLWKRLQTYRPTPIPKRSLAERAPKTHGLWSRIFGGSTSMRLPGPEPGLPPSLYLHGDVGCGKSMLMDLLFACIPAHLSHDKRRIHFHAFMIDVHKRLHALGEAVGHKAGDLVVPVARELAREGRIFCFDEFQVTDIVDAMILRRLIETMNAYGVVSVMTSNRQPRDLYKNGIQRQSFMPCIHLIEEKFDIVDLDSNTDYRKIPRALSKVYFDPISHEHEREIEKLFEGLTEDEPVVRRRQLDVWGRKLYVPESTNRVAKFTFADLFAHALSSADYLEITKKFETIFVVDIPKLTFNQRDQARRFILFIDSAYESKTKLFCLSEVPITEIFSDRKDTHDEISDAMRAAMDDLGLNADQIGASSIFSGEEEIFAFARAVSRLSEMGSAAWSGQDGRHAEIALGASDMPTT</sequence>
<dbReference type="OrthoDB" id="548867at2759"/>
<dbReference type="SUPFAM" id="SSF52540">
    <property type="entry name" value="P-loop containing nucleoside triphosphate hydrolases"/>
    <property type="match status" value="1"/>
</dbReference>
<dbReference type="OMA" id="ARRFINM"/>
<dbReference type="eggNOG" id="KOG2383">
    <property type="taxonomic scope" value="Eukaryota"/>
</dbReference>
<dbReference type="Proteomes" id="UP000009131">
    <property type="component" value="Unassembled WGS sequence"/>
</dbReference>
<evidence type="ECO:0000256" key="1">
    <source>
        <dbReference type="ARBA" id="ARBA00010322"/>
    </source>
</evidence>
<comment type="caution">
    <text evidence="4">The sequence shown here is derived from an EMBL/GenBank/DDBJ whole genome shotgun (WGS) entry which is preliminary data.</text>
</comment>
<name>G7E4L5_MIXOS</name>
<gene>
    <name evidence="4" type="primary">Mo04454</name>
    <name evidence="4" type="ORF">E5Q_04454</name>
</gene>
<dbReference type="GO" id="GO:0005524">
    <property type="term" value="F:ATP binding"/>
    <property type="evidence" value="ECO:0007669"/>
    <property type="project" value="UniProtKB-KW"/>
</dbReference>
<dbReference type="PANTHER" id="PTHR12169:SF6">
    <property type="entry name" value="AFG1-LIKE ATPASE"/>
    <property type="match status" value="1"/>
</dbReference>
<keyword evidence="3" id="KW-0067">ATP-binding</keyword>
<dbReference type="InParanoid" id="G7E4L5"/>
<evidence type="ECO:0008006" key="6">
    <source>
        <dbReference type="Google" id="ProtNLM"/>
    </source>
</evidence>
<dbReference type="Gene3D" id="3.40.50.300">
    <property type="entry name" value="P-loop containing nucleotide triphosphate hydrolases"/>
    <property type="match status" value="1"/>
</dbReference>
<keyword evidence="2" id="KW-0547">Nucleotide-binding</keyword>
<dbReference type="GO" id="GO:0005739">
    <property type="term" value="C:mitochondrion"/>
    <property type="evidence" value="ECO:0007669"/>
    <property type="project" value="TreeGrafter"/>
</dbReference>
<evidence type="ECO:0000256" key="3">
    <source>
        <dbReference type="ARBA" id="ARBA00022840"/>
    </source>
</evidence>
<proteinExistence type="inferred from homology"/>
<dbReference type="FunCoup" id="G7E4L5">
    <property type="interactions" value="381"/>
</dbReference>
<dbReference type="STRING" id="764103.G7E4L5"/>
<keyword evidence="5" id="KW-1185">Reference proteome</keyword>
<dbReference type="Pfam" id="PF03969">
    <property type="entry name" value="AFG1_ATPase"/>
    <property type="match status" value="1"/>
</dbReference>
<dbReference type="GO" id="GO:0016887">
    <property type="term" value="F:ATP hydrolysis activity"/>
    <property type="evidence" value="ECO:0007669"/>
    <property type="project" value="InterPro"/>
</dbReference>
<dbReference type="PANTHER" id="PTHR12169">
    <property type="entry name" value="ATPASE N2B"/>
    <property type="match status" value="1"/>
</dbReference>
<reference evidence="4 5" key="2">
    <citation type="journal article" date="2012" name="Open Biol.">
        <title>Characteristics of nucleosomes and linker DNA regions on the genome of the basidiomycete Mixia osmundae revealed by mono- and dinucleosome mapping.</title>
        <authorList>
            <person name="Nishida H."/>
            <person name="Kondo S."/>
            <person name="Matsumoto T."/>
            <person name="Suzuki Y."/>
            <person name="Yoshikawa H."/>
            <person name="Taylor T.D."/>
            <person name="Sugiyama J."/>
        </authorList>
    </citation>
    <scope>NUCLEOTIDE SEQUENCE [LARGE SCALE GENOMIC DNA]</scope>
    <source>
        <strain evidence="5">CBS 9802 / IAM 14324 / JCM 22182 / KY 12970</strain>
    </source>
</reference>
<evidence type="ECO:0000313" key="5">
    <source>
        <dbReference type="Proteomes" id="UP000009131"/>
    </source>
</evidence>
<organism evidence="4 5">
    <name type="scientific">Mixia osmundae (strain CBS 9802 / IAM 14324 / JCM 22182 / KY 12970)</name>
    <dbReference type="NCBI Taxonomy" id="764103"/>
    <lineage>
        <taxon>Eukaryota</taxon>
        <taxon>Fungi</taxon>
        <taxon>Dikarya</taxon>
        <taxon>Basidiomycota</taxon>
        <taxon>Pucciniomycotina</taxon>
        <taxon>Mixiomycetes</taxon>
        <taxon>Mixiales</taxon>
        <taxon>Mixiaceae</taxon>
        <taxon>Mixia</taxon>
    </lineage>
</organism>
<evidence type="ECO:0000313" key="4">
    <source>
        <dbReference type="EMBL" id="GAA97775.1"/>
    </source>
</evidence>
<dbReference type="NCBIfam" id="NF040713">
    <property type="entry name" value="ZapE"/>
    <property type="match status" value="1"/>
</dbReference>
<protein>
    <recommendedName>
        <fullName evidence="6">AAA+ ATPase domain-containing protein</fullName>
    </recommendedName>
</protein>
<dbReference type="InterPro" id="IPR005654">
    <property type="entry name" value="ATPase_AFG1-like"/>
</dbReference>
<evidence type="ECO:0000256" key="2">
    <source>
        <dbReference type="ARBA" id="ARBA00022741"/>
    </source>
</evidence>